<dbReference type="InterPro" id="IPR002492">
    <property type="entry name" value="Transposase_Tc1-like"/>
</dbReference>
<feature type="domain" description="Tc1-like transposase DDE" evidence="3">
    <location>
        <begin position="207"/>
        <end position="288"/>
    </location>
</feature>
<proteinExistence type="predicted"/>
<dbReference type="PANTHER" id="PTHR23022:SF119">
    <property type="entry name" value="TC1-LIKE TRANSPOSASE DDE DOMAIN-CONTAINING PROTEIN"/>
    <property type="match status" value="1"/>
</dbReference>
<comment type="caution">
    <text evidence="4">The sequence shown here is derived from an EMBL/GenBank/DDBJ whole genome shotgun (WGS) entry which is preliminary data.</text>
</comment>
<name>A0A439D5G3_9PEZI</name>
<sequence>MPRHLTALEQTRIRTLYTDGGFTIPQICQRTPFTKGQVNRALFSPSGPRRRKGPPPALSAADEAELVEFITASQQNRLMPWYKISILLFDGKYGTKAIRSAMQRLGYKRYAARLKPPLSPANRAKRLAFAEAHVDWTPEQWANILWSDETWMTYGYHTKQYVTRLPGEEYEDTCVVNKIQRKRGWMFWGSFSGYGKGPGIFWEKKWGFINQASYCEHIIPVVHDWIQQNEANGVRLTYMQDNAPGHRAKGTVDELATRGIQTLQWPPLSPDLNPIETVWNWMKDYIQEHYGHIANPKYEVLRAWVTEAWNAVPELFLTQLLEDMQRRCKEVIQAEGGYTAN</sequence>
<accession>A0A439D5G3</accession>
<dbReference type="Proteomes" id="UP000286045">
    <property type="component" value="Unassembled WGS sequence"/>
</dbReference>
<gene>
    <name evidence="4" type="ORF">EKO27_g5442</name>
</gene>
<feature type="region of interest" description="Disordered" evidence="1">
    <location>
        <begin position="39"/>
        <end position="58"/>
    </location>
</feature>
<reference evidence="4 5" key="1">
    <citation type="submission" date="2018-12" db="EMBL/GenBank/DDBJ databases">
        <title>Draft genome sequence of Xylaria grammica IHI A82.</title>
        <authorList>
            <person name="Buettner E."/>
            <person name="Kellner H."/>
        </authorList>
    </citation>
    <scope>NUCLEOTIDE SEQUENCE [LARGE SCALE GENOMIC DNA]</scope>
    <source>
        <strain evidence="4 5">IHI A82</strain>
    </source>
</reference>
<dbReference type="PANTHER" id="PTHR23022">
    <property type="entry name" value="TRANSPOSABLE ELEMENT-RELATED"/>
    <property type="match status" value="1"/>
</dbReference>
<organism evidence="4 5">
    <name type="scientific">Xylaria grammica</name>
    <dbReference type="NCBI Taxonomy" id="363999"/>
    <lineage>
        <taxon>Eukaryota</taxon>
        <taxon>Fungi</taxon>
        <taxon>Dikarya</taxon>
        <taxon>Ascomycota</taxon>
        <taxon>Pezizomycotina</taxon>
        <taxon>Sordariomycetes</taxon>
        <taxon>Xylariomycetidae</taxon>
        <taxon>Xylariales</taxon>
        <taxon>Xylariaceae</taxon>
        <taxon>Xylaria</taxon>
    </lineage>
</organism>
<dbReference type="AlphaFoldDB" id="A0A439D5G3"/>
<evidence type="ECO:0000313" key="5">
    <source>
        <dbReference type="Proteomes" id="UP000286045"/>
    </source>
</evidence>
<dbReference type="Gene3D" id="3.30.420.10">
    <property type="entry name" value="Ribonuclease H-like superfamily/Ribonuclease H"/>
    <property type="match status" value="1"/>
</dbReference>
<dbReference type="InterPro" id="IPR052338">
    <property type="entry name" value="Transposase_5"/>
</dbReference>
<evidence type="ECO:0000256" key="1">
    <source>
        <dbReference type="SAM" id="MobiDB-lite"/>
    </source>
</evidence>
<evidence type="ECO:0000313" key="4">
    <source>
        <dbReference type="EMBL" id="RWA09641.1"/>
    </source>
</evidence>
<evidence type="ECO:0000259" key="3">
    <source>
        <dbReference type="Pfam" id="PF13358"/>
    </source>
</evidence>
<protein>
    <recommendedName>
        <fullName evidence="6">Tc1-like transposase DDE domain-containing protein</fullName>
    </recommendedName>
</protein>
<dbReference type="GO" id="GO:0006313">
    <property type="term" value="P:DNA transposition"/>
    <property type="evidence" value="ECO:0007669"/>
    <property type="project" value="InterPro"/>
</dbReference>
<evidence type="ECO:0008006" key="6">
    <source>
        <dbReference type="Google" id="ProtNLM"/>
    </source>
</evidence>
<keyword evidence="5" id="KW-1185">Reference proteome</keyword>
<dbReference type="EMBL" id="RYZI01000145">
    <property type="protein sequence ID" value="RWA09641.1"/>
    <property type="molecule type" value="Genomic_DNA"/>
</dbReference>
<feature type="domain" description="Transposase Tc1-like" evidence="2">
    <location>
        <begin position="97"/>
        <end position="135"/>
    </location>
</feature>
<dbReference type="GO" id="GO:0003677">
    <property type="term" value="F:DNA binding"/>
    <property type="evidence" value="ECO:0007669"/>
    <property type="project" value="InterPro"/>
</dbReference>
<dbReference type="GO" id="GO:0015074">
    <property type="term" value="P:DNA integration"/>
    <property type="evidence" value="ECO:0007669"/>
    <property type="project" value="InterPro"/>
</dbReference>
<evidence type="ECO:0000259" key="2">
    <source>
        <dbReference type="Pfam" id="PF01498"/>
    </source>
</evidence>
<dbReference type="InterPro" id="IPR036397">
    <property type="entry name" value="RNaseH_sf"/>
</dbReference>
<dbReference type="STRING" id="363999.A0A439D5G3"/>
<dbReference type="InterPro" id="IPR038717">
    <property type="entry name" value="Tc1-like_DDE_dom"/>
</dbReference>
<dbReference type="Pfam" id="PF13358">
    <property type="entry name" value="DDE_3"/>
    <property type="match status" value="1"/>
</dbReference>
<dbReference type="Pfam" id="PF01498">
    <property type="entry name" value="HTH_Tnp_Tc3_2"/>
    <property type="match status" value="1"/>
</dbReference>